<evidence type="ECO:0000259" key="6">
    <source>
        <dbReference type="Pfam" id="PF25876"/>
    </source>
</evidence>
<feature type="coiled-coil region" evidence="3">
    <location>
        <begin position="116"/>
        <end position="181"/>
    </location>
</feature>
<protein>
    <submittedName>
        <fullName evidence="10">Efflux RND transporter periplasmic adaptor subunit</fullName>
    </submittedName>
</protein>
<dbReference type="FunFam" id="2.40.420.20:FF:000001">
    <property type="entry name" value="Efflux RND transporter periplasmic adaptor subunit"/>
    <property type="match status" value="1"/>
</dbReference>
<evidence type="ECO:0000313" key="10">
    <source>
        <dbReference type="EMBL" id="NDW16066.1"/>
    </source>
</evidence>
<dbReference type="Proteomes" id="UP000471381">
    <property type="component" value="Unassembled WGS sequence"/>
</dbReference>
<feature type="compositionally biased region" description="Polar residues" evidence="4">
    <location>
        <begin position="38"/>
        <end position="47"/>
    </location>
</feature>
<feature type="region of interest" description="Disordered" evidence="4">
    <location>
        <begin position="376"/>
        <end position="431"/>
    </location>
</feature>
<dbReference type="GO" id="GO:0046677">
    <property type="term" value="P:response to antibiotic"/>
    <property type="evidence" value="ECO:0007669"/>
    <property type="project" value="TreeGrafter"/>
</dbReference>
<feature type="compositionally biased region" description="Low complexity" evidence="4">
    <location>
        <begin position="25"/>
        <end position="37"/>
    </location>
</feature>
<evidence type="ECO:0000256" key="1">
    <source>
        <dbReference type="ARBA" id="ARBA00004519"/>
    </source>
</evidence>
<dbReference type="Pfam" id="PF25917">
    <property type="entry name" value="BSH_RND"/>
    <property type="match status" value="1"/>
</dbReference>
<feature type="chain" id="PRO_5026905920" evidence="5">
    <location>
        <begin position="16"/>
        <end position="431"/>
    </location>
</feature>
<evidence type="ECO:0000256" key="5">
    <source>
        <dbReference type="SAM" id="SignalP"/>
    </source>
</evidence>
<sequence length="431" mass="46871">MIKKISIALMFAALAAAGCSDKDTASSQAQDSASPKQNDASAKQKQPATPVGYVDLTLQQIPTLTKIPGRVVPYQVAQVRPQISGIIQSRLFTEGALVKEGDQLYQIEPNRYQAEVDSAQADLNNAQARVNNAQSVVERYDSLAESDVLSQQVFEDAQTELMQAKATLMQSEAQLKRAKINLAYTKVYAPITGYIGPSSVTKGALVSQQQEQTLVTIRQLDPVYVDFSVSASDRQLIGSQNDTSQSQSVSLFLNSGERSPQIGKIIATDFAVDNQTGTIQVRTEFANPETALLPGLFVRGAINDSTADPVIIVPQKSVKIGANGKKHVWVIDADNKARQREVTTGTAFENKWVIENGLKQGERLIVEGTMTLADGQRVKPQKVTQEGDREANQKTNQKANQKAKQQAKQEVKQKTNKSADDQNAQPTGKAQ</sequence>
<dbReference type="GO" id="GO:0022857">
    <property type="term" value="F:transmembrane transporter activity"/>
    <property type="evidence" value="ECO:0007669"/>
    <property type="project" value="InterPro"/>
</dbReference>
<organism evidence="10 11">
    <name type="scientific">Alteromonas genovensis</name>
    <dbReference type="NCBI Taxonomy" id="471225"/>
    <lineage>
        <taxon>Bacteria</taxon>
        <taxon>Pseudomonadati</taxon>
        <taxon>Pseudomonadota</taxon>
        <taxon>Gammaproteobacteria</taxon>
        <taxon>Alteromonadales</taxon>
        <taxon>Alteromonadaceae</taxon>
        <taxon>Alteromonas/Salinimonas group</taxon>
        <taxon>Alteromonas</taxon>
    </lineage>
</organism>
<feature type="compositionally biased region" description="Polar residues" evidence="4">
    <location>
        <begin position="421"/>
        <end position="431"/>
    </location>
</feature>
<dbReference type="InterPro" id="IPR058626">
    <property type="entry name" value="MdtA-like_b-barrel"/>
</dbReference>
<dbReference type="Pfam" id="PF25876">
    <property type="entry name" value="HH_MFP_RND"/>
    <property type="match status" value="1"/>
</dbReference>
<comment type="similarity">
    <text evidence="2">Belongs to the membrane fusion protein (MFP) (TC 8.A.1) family.</text>
</comment>
<evidence type="ECO:0000256" key="3">
    <source>
        <dbReference type="SAM" id="Coils"/>
    </source>
</evidence>
<feature type="domain" description="Multidrug resistance protein MdtA-like beta-barrel" evidence="8">
    <location>
        <begin position="222"/>
        <end position="302"/>
    </location>
</feature>
<feature type="domain" description="Multidrug resistance protein MdtA-like alpha-helical hairpin" evidence="6">
    <location>
        <begin position="116"/>
        <end position="185"/>
    </location>
</feature>
<dbReference type="Pfam" id="PF25944">
    <property type="entry name" value="Beta-barrel_RND"/>
    <property type="match status" value="1"/>
</dbReference>
<dbReference type="NCBIfam" id="TIGR01730">
    <property type="entry name" value="RND_mfp"/>
    <property type="match status" value="1"/>
</dbReference>
<dbReference type="InterPro" id="IPR058627">
    <property type="entry name" value="MdtA-like_C"/>
</dbReference>
<name>A0A6N9TJI4_9ALTE</name>
<dbReference type="Gene3D" id="2.40.50.100">
    <property type="match status" value="1"/>
</dbReference>
<feature type="domain" description="Multidrug resistance protein MdtA-like barrel-sandwich hybrid" evidence="7">
    <location>
        <begin position="76"/>
        <end position="217"/>
    </location>
</feature>
<dbReference type="EMBL" id="JAAAWO010000007">
    <property type="protein sequence ID" value="NDW16066.1"/>
    <property type="molecule type" value="Genomic_DNA"/>
</dbReference>
<dbReference type="InterPro" id="IPR006143">
    <property type="entry name" value="RND_pump_MFP"/>
</dbReference>
<keyword evidence="5" id="KW-0732">Signal</keyword>
<evidence type="ECO:0000259" key="7">
    <source>
        <dbReference type="Pfam" id="PF25917"/>
    </source>
</evidence>
<dbReference type="SUPFAM" id="SSF111369">
    <property type="entry name" value="HlyD-like secretion proteins"/>
    <property type="match status" value="1"/>
</dbReference>
<feature type="signal peptide" evidence="5">
    <location>
        <begin position="1"/>
        <end position="15"/>
    </location>
</feature>
<feature type="compositionally biased region" description="Basic and acidic residues" evidence="4">
    <location>
        <begin position="407"/>
        <end position="420"/>
    </location>
</feature>
<evidence type="ECO:0000259" key="9">
    <source>
        <dbReference type="Pfam" id="PF25967"/>
    </source>
</evidence>
<evidence type="ECO:0000256" key="2">
    <source>
        <dbReference type="ARBA" id="ARBA00009477"/>
    </source>
</evidence>
<proteinExistence type="inferred from homology"/>
<comment type="subcellular location">
    <subcellularLocation>
        <location evidence="1">Cell inner membrane</location>
        <topology evidence="1">Lipid-anchor</topology>
    </subcellularLocation>
</comment>
<dbReference type="Pfam" id="PF25967">
    <property type="entry name" value="RND-MFP_C"/>
    <property type="match status" value="1"/>
</dbReference>
<dbReference type="Gene3D" id="2.40.30.170">
    <property type="match status" value="1"/>
</dbReference>
<dbReference type="PANTHER" id="PTHR30158:SF3">
    <property type="entry name" value="MULTIDRUG EFFLUX PUMP SUBUNIT ACRA-RELATED"/>
    <property type="match status" value="1"/>
</dbReference>
<feature type="region of interest" description="Disordered" evidence="4">
    <location>
        <begin position="23"/>
        <end position="48"/>
    </location>
</feature>
<dbReference type="InterPro" id="IPR058625">
    <property type="entry name" value="MdtA-like_BSH"/>
</dbReference>
<gene>
    <name evidence="10" type="ORF">GTQ48_11100</name>
</gene>
<dbReference type="PROSITE" id="PS51257">
    <property type="entry name" value="PROKAR_LIPOPROTEIN"/>
    <property type="match status" value="1"/>
</dbReference>
<dbReference type="AlphaFoldDB" id="A0A6N9TJI4"/>
<reference evidence="10 11" key="1">
    <citation type="submission" date="2020-01" db="EMBL/GenBank/DDBJ databases">
        <title>Genomes of bacteria type strains.</title>
        <authorList>
            <person name="Chen J."/>
            <person name="Zhu S."/>
            <person name="Yang J."/>
        </authorList>
    </citation>
    <scope>NUCLEOTIDE SEQUENCE [LARGE SCALE GENOMIC DNA]</scope>
    <source>
        <strain evidence="10 11">LMG 24078</strain>
    </source>
</reference>
<dbReference type="Gene3D" id="2.40.420.20">
    <property type="match status" value="1"/>
</dbReference>
<evidence type="ECO:0000256" key="4">
    <source>
        <dbReference type="SAM" id="MobiDB-lite"/>
    </source>
</evidence>
<dbReference type="Gene3D" id="1.10.287.470">
    <property type="entry name" value="Helix hairpin bin"/>
    <property type="match status" value="1"/>
</dbReference>
<dbReference type="InterPro" id="IPR058624">
    <property type="entry name" value="MdtA-like_HH"/>
</dbReference>
<accession>A0A6N9TJI4</accession>
<dbReference type="RefSeq" id="WP_163106759.1">
    <property type="nucleotide sequence ID" value="NZ_JAAAWO010000007.1"/>
</dbReference>
<feature type="compositionally biased region" description="Low complexity" evidence="4">
    <location>
        <begin position="393"/>
        <end position="406"/>
    </location>
</feature>
<evidence type="ECO:0000259" key="8">
    <source>
        <dbReference type="Pfam" id="PF25944"/>
    </source>
</evidence>
<comment type="caution">
    <text evidence="10">The sequence shown here is derived from an EMBL/GenBank/DDBJ whole genome shotgun (WGS) entry which is preliminary data.</text>
</comment>
<keyword evidence="11" id="KW-1185">Reference proteome</keyword>
<dbReference type="GO" id="GO:0015721">
    <property type="term" value="P:bile acid and bile salt transport"/>
    <property type="evidence" value="ECO:0007669"/>
    <property type="project" value="TreeGrafter"/>
</dbReference>
<dbReference type="GO" id="GO:0005886">
    <property type="term" value="C:plasma membrane"/>
    <property type="evidence" value="ECO:0007669"/>
    <property type="project" value="UniProtKB-SubCell"/>
</dbReference>
<keyword evidence="3" id="KW-0175">Coiled coil</keyword>
<dbReference type="PANTHER" id="PTHR30158">
    <property type="entry name" value="ACRA/E-RELATED COMPONENT OF DRUG EFFLUX TRANSPORTER"/>
    <property type="match status" value="1"/>
</dbReference>
<feature type="domain" description="Multidrug resistance protein MdtA-like C-terminal permuted SH3" evidence="9">
    <location>
        <begin position="310"/>
        <end position="369"/>
    </location>
</feature>
<evidence type="ECO:0000313" key="11">
    <source>
        <dbReference type="Proteomes" id="UP000471381"/>
    </source>
</evidence>